<dbReference type="PANTHER" id="PTHR44920">
    <property type="entry name" value="RHODANESE-LIKE DOMAIN-CONTAINING PROTEIN 14, CHLOROPLASTIC-RELATED"/>
    <property type="match status" value="1"/>
</dbReference>
<dbReference type="SUPFAM" id="SSF52821">
    <property type="entry name" value="Rhodanese/Cell cycle control phosphatase"/>
    <property type="match status" value="1"/>
</dbReference>
<feature type="region of interest" description="Disordered" evidence="1">
    <location>
        <begin position="45"/>
        <end position="74"/>
    </location>
</feature>
<dbReference type="Gene3D" id="3.40.250.10">
    <property type="entry name" value="Rhodanese-like domain"/>
    <property type="match status" value="1"/>
</dbReference>
<dbReference type="CDD" id="cd00158">
    <property type="entry name" value="RHOD"/>
    <property type="match status" value="1"/>
</dbReference>
<protein>
    <recommendedName>
        <fullName evidence="2">Rhodanese domain-containing protein</fullName>
    </recommendedName>
</protein>
<proteinExistence type="predicted"/>
<dbReference type="GO" id="GO:0009507">
    <property type="term" value="C:chloroplast"/>
    <property type="evidence" value="ECO:0007669"/>
    <property type="project" value="TreeGrafter"/>
</dbReference>
<dbReference type="InterPro" id="IPR036873">
    <property type="entry name" value="Rhodanese-like_dom_sf"/>
</dbReference>
<dbReference type="AlphaFoldDB" id="A0AAW1P1W0"/>
<evidence type="ECO:0000313" key="4">
    <source>
        <dbReference type="Proteomes" id="UP001489004"/>
    </source>
</evidence>
<dbReference type="Pfam" id="PF00581">
    <property type="entry name" value="Rhodanese"/>
    <property type="match status" value="1"/>
</dbReference>
<dbReference type="InterPro" id="IPR043186">
    <property type="entry name" value="Str14"/>
</dbReference>
<accession>A0AAW1P1W0</accession>
<keyword evidence="4" id="KW-1185">Reference proteome</keyword>
<evidence type="ECO:0000256" key="1">
    <source>
        <dbReference type="SAM" id="MobiDB-lite"/>
    </source>
</evidence>
<dbReference type="InterPro" id="IPR001763">
    <property type="entry name" value="Rhodanese-like_dom"/>
</dbReference>
<dbReference type="SMART" id="SM00450">
    <property type="entry name" value="RHOD"/>
    <property type="match status" value="1"/>
</dbReference>
<gene>
    <name evidence="3" type="ORF">WJX72_012000</name>
</gene>
<evidence type="ECO:0000259" key="2">
    <source>
        <dbReference type="PROSITE" id="PS50206"/>
    </source>
</evidence>
<dbReference type="Proteomes" id="UP001489004">
    <property type="component" value="Unassembled WGS sequence"/>
</dbReference>
<dbReference type="EMBL" id="JALJOR010000020">
    <property type="protein sequence ID" value="KAK9803685.1"/>
    <property type="molecule type" value="Genomic_DNA"/>
</dbReference>
<name>A0AAW1P1W0_9CHLO</name>
<feature type="domain" description="Rhodanese" evidence="2">
    <location>
        <begin position="141"/>
        <end position="286"/>
    </location>
</feature>
<evidence type="ECO:0000313" key="3">
    <source>
        <dbReference type="EMBL" id="KAK9803685.1"/>
    </source>
</evidence>
<organism evidence="3 4">
    <name type="scientific">[Myrmecia] bisecta</name>
    <dbReference type="NCBI Taxonomy" id="41462"/>
    <lineage>
        <taxon>Eukaryota</taxon>
        <taxon>Viridiplantae</taxon>
        <taxon>Chlorophyta</taxon>
        <taxon>core chlorophytes</taxon>
        <taxon>Trebouxiophyceae</taxon>
        <taxon>Trebouxiales</taxon>
        <taxon>Trebouxiaceae</taxon>
        <taxon>Myrmecia</taxon>
    </lineage>
</organism>
<sequence length="291" mass="32415">MQALQRPCGCPATQYAKQADLPLHSRTVSLKAPCQNVCLRTTSRNAQQRLHASKGSADQATEAPKAVWPDPEPVDPEKEVGFRYDAANLRWVRDNKYSEKYWNTTVKPLIGAEYTVWPAVHTALTRAGLKSISPEEAYELQQQGAVLVDARVQRHYDEEHATGAVCLPLFRPVQGKTWLDTIKRVAVGSMAMEATERDPEFQAKALELLDKNQKVIVYCGLGGTLHVGVKPWAPGRRAYNDPDRAFGRESRSLKACHELILAGFTDVIHLEGGLGQWRHEGFPTEETESSN</sequence>
<comment type="caution">
    <text evidence="3">The sequence shown here is derived from an EMBL/GenBank/DDBJ whole genome shotgun (WGS) entry which is preliminary data.</text>
</comment>
<reference evidence="3 4" key="1">
    <citation type="journal article" date="2024" name="Nat. Commun.">
        <title>Phylogenomics reveals the evolutionary origins of lichenization in chlorophyte algae.</title>
        <authorList>
            <person name="Puginier C."/>
            <person name="Libourel C."/>
            <person name="Otte J."/>
            <person name="Skaloud P."/>
            <person name="Haon M."/>
            <person name="Grisel S."/>
            <person name="Petersen M."/>
            <person name="Berrin J.G."/>
            <person name="Delaux P.M."/>
            <person name="Dal Grande F."/>
            <person name="Keller J."/>
        </authorList>
    </citation>
    <scope>NUCLEOTIDE SEQUENCE [LARGE SCALE GENOMIC DNA]</scope>
    <source>
        <strain evidence="3 4">SAG 2043</strain>
    </source>
</reference>
<dbReference type="PROSITE" id="PS50206">
    <property type="entry name" value="RHODANESE_3"/>
    <property type="match status" value="1"/>
</dbReference>
<dbReference type="PANTHER" id="PTHR44920:SF2">
    <property type="entry name" value="RHODANESE DOMAIN-CONTAINING PROTEIN"/>
    <property type="match status" value="1"/>
</dbReference>